<name>A0ACB9EB29_9ASTR</name>
<sequence length="169" mass="19131">MEEFHHLKIQFKDIILATDNFARNKLIGRGGFGPVYKGELSLPEGLTTVACKSLDRKLGQGNVEFLKEIEVFEDVEKGMNFEGMRRIADLAVSPLSYIIPSQLLLLFMKGMFVDDGKTWFSVNKKGQHCELISVQKCISTSDTVLSTPHKIFDLPSRFPKVLDYRSTKD</sequence>
<evidence type="ECO:0000313" key="2">
    <source>
        <dbReference type="Proteomes" id="UP001056120"/>
    </source>
</evidence>
<protein>
    <submittedName>
        <fullName evidence="1">Uncharacterized protein</fullName>
    </submittedName>
</protein>
<accession>A0ACB9EB29</accession>
<dbReference type="Proteomes" id="UP001056120">
    <property type="component" value="Linkage Group LG18"/>
</dbReference>
<proteinExistence type="predicted"/>
<reference evidence="2" key="1">
    <citation type="journal article" date="2022" name="Mol. Ecol. Resour.">
        <title>The genomes of chicory, endive, great burdock and yacon provide insights into Asteraceae palaeo-polyploidization history and plant inulin production.</title>
        <authorList>
            <person name="Fan W."/>
            <person name="Wang S."/>
            <person name="Wang H."/>
            <person name="Wang A."/>
            <person name="Jiang F."/>
            <person name="Liu H."/>
            <person name="Zhao H."/>
            <person name="Xu D."/>
            <person name="Zhang Y."/>
        </authorList>
    </citation>
    <scope>NUCLEOTIDE SEQUENCE [LARGE SCALE GENOMIC DNA]</scope>
    <source>
        <strain evidence="2">cv. Yunnan</strain>
    </source>
</reference>
<gene>
    <name evidence="1" type="ORF">L1987_55819</name>
</gene>
<organism evidence="1 2">
    <name type="scientific">Smallanthus sonchifolius</name>
    <dbReference type="NCBI Taxonomy" id="185202"/>
    <lineage>
        <taxon>Eukaryota</taxon>
        <taxon>Viridiplantae</taxon>
        <taxon>Streptophyta</taxon>
        <taxon>Embryophyta</taxon>
        <taxon>Tracheophyta</taxon>
        <taxon>Spermatophyta</taxon>
        <taxon>Magnoliopsida</taxon>
        <taxon>eudicotyledons</taxon>
        <taxon>Gunneridae</taxon>
        <taxon>Pentapetalae</taxon>
        <taxon>asterids</taxon>
        <taxon>campanulids</taxon>
        <taxon>Asterales</taxon>
        <taxon>Asteraceae</taxon>
        <taxon>Asteroideae</taxon>
        <taxon>Heliantheae alliance</taxon>
        <taxon>Millerieae</taxon>
        <taxon>Smallanthus</taxon>
    </lineage>
</organism>
<reference evidence="1 2" key="2">
    <citation type="journal article" date="2022" name="Mol. Ecol. Resour.">
        <title>The genomes of chicory, endive, great burdock and yacon provide insights into Asteraceae paleo-polyploidization history and plant inulin production.</title>
        <authorList>
            <person name="Fan W."/>
            <person name="Wang S."/>
            <person name="Wang H."/>
            <person name="Wang A."/>
            <person name="Jiang F."/>
            <person name="Liu H."/>
            <person name="Zhao H."/>
            <person name="Xu D."/>
            <person name="Zhang Y."/>
        </authorList>
    </citation>
    <scope>NUCLEOTIDE SEQUENCE [LARGE SCALE GENOMIC DNA]</scope>
    <source>
        <strain evidence="2">cv. Yunnan</strain>
        <tissue evidence="1">Leaves</tissue>
    </source>
</reference>
<keyword evidence="2" id="KW-1185">Reference proteome</keyword>
<evidence type="ECO:0000313" key="1">
    <source>
        <dbReference type="EMBL" id="KAI3756007.1"/>
    </source>
</evidence>
<dbReference type="EMBL" id="CM042035">
    <property type="protein sequence ID" value="KAI3756007.1"/>
    <property type="molecule type" value="Genomic_DNA"/>
</dbReference>
<comment type="caution">
    <text evidence="1">The sequence shown here is derived from an EMBL/GenBank/DDBJ whole genome shotgun (WGS) entry which is preliminary data.</text>
</comment>